<dbReference type="EMBL" id="MN740612">
    <property type="protein sequence ID" value="QHU35797.1"/>
    <property type="molecule type" value="Genomic_DNA"/>
</dbReference>
<reference evidence="1" key="1">
    <citation type="journal article" date="2020" name="Nature">
        <title>Giant virus diversity and host interactions through global metagenomics.</title>
        <authorList>
            <person name="Schulz F."/>
            <person name="Roux S."/>
            <person name="Paez-Espino D."/>
            <person name="Jungbluth S."/>
            <person name="Walsh D.A."/>
            <person name="Denef V.J."/>
            <person name="McMahon K.D."/>
            <person name="Konstantinidis K.T."/>
            <person name="Eloe-Fadrosh E.A."/>
            <person name="Kyrpides N.C."/>
            <person name="Woyke T."/>
        </authorList>
    </citation>
    <scope>NUCLEOTIDE SEQUENCE</scope>
    <source>
        <strain evidence="1">GVMAG-S-1035085-51</strain>
    </source>
</reference>
<evidence type="ECO:0008006" key="2">
    <source>
        <dbReference type="Google" id="ProtNLM"/>
    </source>
</evidence>
<sequence>MSALLFYSNKCEYCQQLLKTIKDNHLTGFKFIDVDKIRVPDSITQVPTLAIKSYNKPLVGKQVFDWIESQDYFNQITNNIKTRTSNKQPVVDNSLAYSKLKKSDNFTSLDEKQPDETIHVDVNHGYNFGVLKSYKDNNN</sequence>
<accession>A0A6C0LYQ3</accession>
<dbReference type="AlphaFoldDB" id="A0A6C0LYQ3"/>
<protein>
    <recommendedName>
        <fullName evidence="2">Glutaredoxin domain-containing protein</fullName>
    </recommendedName>
</protein>
<evidence type="ECO:0000313" key="1">
    <source>
        <dbReference type="EMBL" id="QHU35797.1"/>
    </source>
</evidence>
<proteinExistence type="predicted"/>
<name>A0A6C0LYQ3_9ZZZZ</name>
<organism evidence="1">
    <name type="scientific">viral metagenome</name>
    <dbReference type="NCBI Taxonomy" id="1070528"/>
    <lineage>
        <taxon>unclassified sequences</taxon>
        <taxon>metagenomes</taxon>
        <taxon>organismal metagenomes</taxon>
    </lineage>
</organism>